<dbReference type="RefSeq" id="WP_305892846.1">
    <property type="nucleotide sequence ID" value="NZ_JAUZVZ010000006.1"/>
</dbReference>
<dbReference type="Proteomes" id="UP001231616">
    <property type="component" value="Unassembled WGS sequence"/>
</dbReference>
<dbReference type="InterPro" id="IPR052345">
    <property type="entry name" value="Rad_response_metalloprotease"/>
</dbReference>
<gene>
    <name evidence="2" type="ORF">Q3O60_05205</name>
</gene>
<evidence type="ECO:0000313" key="3">
    <source>
        <dbReference type="Proteomes" id="UP001231616"/>
    </source>
</evidence>
<sequence>MSVDLGEKSLMKPRELAPPRAANLFHKASKLVQEIHGVKRFPVDVDSMAKGAAELFNWGDPITELAPINIAGFEGVLTSDDTGSKWMIGYNGSLSSQGRIRFTKAHELGHYMLHRDRQREFLCSKEDMLNWEGARDLEAEADKFASHLLMPIDDFRIQVSGDINFELFSHCADRYQVSMTAAVLKWLSFTNEKALLIVSKDGFMEWASSSKAAKESGAFFRTRGNVIEIPEGTLASSELNEERFGVSVDARKWFQHADRNVALTELKIFSEQYDNTMTLLLLPKYLECWAPRDES</sequence>
<evidence type="ECO:0000259" key="1">
    <source>
        <dbReference type="Pfam" id="PF06114"/>
    </source>
</evidence>
<feature type="domain" description="IrrE N-terminal-like" evidence="1">
    <location>
        <begin position="81"/>
        <end position="184"/>
    </location>
</feature>
<keyword evidence="3" id="KW-1185">Reference proteome</keyword>
<accession>A0ABT9GWZ0</accession>
<name>A0ABT9GWZ0_9GAMM</name>
<dbReference type="Gene3D" id="1.10.10.2910">
    <property type="match status" value="1"/>
</dbReference>
<protein>
    <submittedName>
        <fullName evidence="2">ImmA/IrrE family metallo-endopeptidase</fullName>
    </submittedName>
</protein>
<organism evidence="2 3">
    <name type="scientific">Alkalimonas collagenimarina</name>
    <dbReference type="NCBI Taxonomy" id="400390"/>
    <lineage>
        <taxon>Bacteria</taxon>
        <taxon>Pseudomonadati</taxon>
        <taxon>Pseudomonadota</taxon>
        <taxon>Gammaproteobacteria</taxon>
        <taxon>Alkalimonas</taxon>
    </lineage>
</organism>
<proteinExistence type="predicted"/>
<reference evidence="2 3" key="1">
    <citation type="submission" date="2023-08" db="EMBL/GenBank/DDBJ databases">
        <authorList>
            <person name="Joshi A."/>
            <person name="Thite S."/>
        </authorList>
    </citation>
    <scope>NUCLEOTIDE SEQUENCE [LARGE SCALE GENOMIC DNA]</scope>
    <source>
        <strain evidence="2 3">AC40</strain>
    </source>
</reference>
<evidence type="ECO:0000313" key="2">
    <source>
        <dbReference type="EMBL" id="MDP4535576.1"/>
    </source>
</evidence>
<dbReference type="EMBL" id="JAUZVZ010000006">
    <property type="protein sequence ID" value="MDP4535576.1"/>
    <property type="molecule type" value="Genomic_DNA"/>
</dbReference>
<dbReference type="InterPro" id="IPR010359">
    <property type="entry name" value="IrrE_HExxH"/>
</dbReference>
<dbReference type="PANTHER" id="PTHR43236">
    <property type="entry name" value="ANTITOXIN HIGA1"/>
    <property type="match status" value="1"/>
</dbReference>
<comment type="caution">
    <text evidence="2">The sequence shown here is derived from an EMBL/GenBank/DDBJ whole genome shotgun (WGS) entry which is preliminary data.</text>
</comment>
<dbReference type="Pfam" id="PF06114">
    <property type="entry name" value="Peptidase_M78"/>
    <property type="match status" value="1"/>
</dbReference>
<dbReference type="PANTHER" id="PTHR43236:SF2">
    <property type="entry name" value="BLL0069 PROTEIN"/>
    <property type="match status" value="1"/>
</dbReference>